<dbReference type="InterPro" id="IPR013761">
    <property type="entry name" value="SAM/pointed_sf"/>
</dbReference>
<dbReference type="SUPFAM" id="SSF47769">
    <property type="entry name" value="SAM/Pointed domain"/>
    <property type="match status" value="1"/>
</dbReference>
<dbReference type="GO" id="GO:0016301">
    <property type="term" value="F:kinase activity"/>
    <property type="evidence" value="ECO:0007669"/>
    <property type="project" value="UniProtKB-KW"/>
</dbReference>
<proteinExistence type="predicted"/>
<dbReference type="InParanoid" id="A0A2R5G307"/>
<dbReference type="InterPro" id="IPR036770">
    <property type="entry name" value="Ankyrin_rpt-contain_sf"/>
</dbReference>
<keyword evidence="5" id="KW-0418">Kinase</keyword>
<feature type="domain" description="SAM" evidence="4">
    <location>
        <begin position="265"/>
        <end position="320"/>
    </location>
</feature>
<dbReference type="SUPFAM" id="SSF48403">
    <property type="entry name" value="Ankyrin repeat"/>
    <property type="match status" value="1"/>
</dbReference>
<dbReference type="SMART" id="SM00248">
    <property type="entry name" value="ANK"/>
    <property type="match status" value="6"/>
</dbReference>
<dbReference type="PROSITE" id="PS50088">
    <property type="entry name" value="ANK_REPEAT"/>
    <property type="match status" value="5"/>
</dbReference>
<dbReference type="Gene3D" id="1.25.40.20">
    <property type="entry name" value="Ankyrin repeat-containing domain"/>
    <property type="match status" value="2"/>
</dbReference>
<organism evidence="5 6">
    <name type="scientific">Hondaea fermentalgiana</name>
    <dbReference type="NCBI Taxonomy" id="2315210"/>
    <lineage>
        <taxon>Eukaryota</taxon>
        <taxon>Sar</taxon>
        <taxon>Stramenopiles</taxon>
        <taxon>Bigyra</taxon>
        <taxon>Labyrinthulomycetes</taxon>
        <taxon>Thraustochytrida</taxon>
        <taxon>Thraustochytriidae</taxon>
        <taxon>Hondaea</taxon>
    </lineage>
</organism>
<evidence type="ECO:0000313" key="6">
    <source>
        <dbReference type="Proteomes" id="UP000241890"/>
    </source>
</evidence>
<evidence type="ECO:0000256" key="2">
    <source>
        <dbReference type="ARBA" id="ARBA00023043"/>
    </source>
</evidence>
<dbReference type="InterPro" id="IPR002110">
    <property type="entry name" value="Ankyrin_rpt"/>
</dbReference>
<dbReference type="AlphaFoldDB" id="A0A2R5G307"/>
<feature type="repeat" description="ANK" evidence="3">
    <location>
        <begin position="35"/>
        <end position="67"/>
    </location>
</feature>
<dbReference type="Pfam" id="PF00536">
    <property type="entry name" value="SAM_1"/>
    <property type="match status" value="1"/>
</dbReference>
<dbReference type="PROSITE" id="PS50105">
    <property type="entry name" value="SAM_DOMAIN"/>
    <property type="match status" value="1"/>
</dbReference>
<feature type="repeat" description="ANK" evidence="3">
    <location>
        <begin position="139"/>
        <end position="171"/>
    </location>
</feature>
<comment type="caution">
    <text evidence="5">The sequence shown here is derived from an EMBL/GenBank/DDBJ whole genome shotgun (WGS) entry which is preliminary data.</text>
</comment>
<dbReference type="Gene3D" id="1.10.150.50">
    <property type="entry name" value="Transcription Factor, Ets-1"/>
    <property type="match status" value="1"/>
</dbReference>
<dbReference type="PRINTS" id="PR01415">
    <property type="entry name" value="ANKYRIN"/>
</dbReference>
<keyword evidence="6" id="KW-1185">Reference proteome</keyword>
<accession>A0A2R5G307</accession>
<dbReference type="PANTHER" id="PTHR24189">
    <property type="entry name" value="MYOTROPHIN"/>
    <property type="match status" value="1"/>
</dbReference>
<dbReference type="PROSITE" id="PS50297">
    <property type="entry name" value="ANK_REP_REGION"/>
    <property type="match status" value="3"/>
</dbReference>
<dbReference type="EMBL" id="BEYU01000009">
    <property type="protein sequence ID" value="GBG24915.1"/>
    <property type="molecule type" value="Genomic_DNA"/>
</dbReference>
<dbReference type="InterPro" id="IPR050745">
    <property type="entry name" value="Multifunctional_regulatory"/>
</dbReference>
<keyword evidence="5" id="KW-0808">Transferase</keyword>
<evidence type="ECO:0000256" key="1">
    <source>
        <dbReference type="ARBA" id="ARBA00022737"/>
    </source>
</evidence>
<keyword evidence="1" id="KW-0677">Repeat</keyword>
<evidence type="ECO:0000256" key="3">
    <source>
        <dbReference type="PROSITE-ProRule" id="PRU00023"/>
    </source>
</evidence>
<evidence type="ECO:0000313" key="5">
    <source>
        <dbReference type="EMBL" id="GBG24915.1"/>
    </source>
</evidence>
<dbReference type="Proteomes" id="UP000241890">
    <property type="component" value="Unassembled WGS sequence"/>
</dbReference>
<dbReference type="Pfam" id="PF12796">
    <property type="entry name" value="Ank_2"/>
    <property type="match status" value="2"/>
</dbReference>
<feature type="repeat" description="ANK" evidence="3">
    <location>
        <begin position="68"/>
        <end position="100"/>
    </location>
</feature>
<dbReference type="OrthoDB" id="90295at2759"/>
<keyword evidence="2 3" id="KW-0040">ANK repeat</keyword>
<feature type="repeat" description="ANK" evidence="3">
    <location>
        <begin position="101"/>
        <end position="138"/>
    </location>
</feature>
<protein>
    <submittedName>
        <fullName evidence="5">Ankyrin repeat and protein kinase domain-containing protein 1</fullName>
    </submittedName>
</protein>
<reference evidence="5 6" key="1">
    <citation type="submission" date="2017-12" db="EMBL/GenBank/DDBJ databases">
        <title>Sequencing, de novo assembly and annotation of complete genome of a new Thraustochytrid species, strain FCC1311.</title>
        <authorList>
            <person name="Sedici K."/>
            <person name="Godart F."/>
            <person name="Aiese Cigliano R."/>
            <person name="Sanseverino W."/>
            <person name="Barakat M."/>
            <person name="Ortet P."/>
            <person name="Marechal E."/>
            <person name="Cagnac O."/>
            <person name="Amato A."/>
        </authorList>
    </citation>
    <scope>NUCLEOTIDE SEQUENCE [LARGE SCALE GENOMIC DNA]</scope>
</reference>
<dbReference type="PANTHER" id="PTHR24189:SF50">
    <property type="entry name" value="ANKYRIN REPEAT AND SOCS BOX PROTEIN 2"/>
    <property type="match status" value="1"/>
</dbReference>
<evidence type="ECO:0000259" key="4">
    <source>
        <dbReference type="PROSITE" id="PS50105"/>
    </source>
</evidence>
<dbReference type="InterPro" id="IPR001660">
    <property type="entry name" value="SAM"/>
</dbReference>
<sequence length="336" mass="36047">MAAAMELWQALRAGDVDTVRELAADEDLREAVSEKGYRAIHLVVLGHHVDALRELLEAGADVDARRDDGWTALHHCAAFGKVEMARVLLEYNASLDARDNDGWTALLEACSPDAPEETKAEMIQLLVDKNADVNAQKTDGASPLHLVAASGSVASGEILCDAGAALESRRGSTGPTPLFVAATRGHASFVVMLISRGADPRCQTSRGRDALLSAVEGEHLDVVKVLVASGVAPKRAHFTASESVSDEVLKAFVLFALSSELVVRLRSCAMERYIPDFFDKDITSLEAGQECGDEDLENLGVASPDHREAIIHTLSSKRSSLSRLSQRLSLGIRLGK</sequence>
<gene>
    <name evidence="5" type="ORF">FCC1311_011322</name>
</gene>
<name>A0A2R5G307_9STRA</name>
<feature type="repeat" description="ANK" evidence="3">
    <location>
        <begin position="173"/>
        <end position="205"/>
    </location>
</feature>